<dbReference type="PANTHER" id="PTHR33539">
    <property type="entry name" value="UPF0764 PROTEIN C16ORF89"/>
    <property type="match status" value="1"/>
</dbReference>
<gene>
    <name evidence="1" type="ORF">PYX00_001150</name>
</gene>
<dbReference type="Pfam" id="PF15882">
    <property type="entry name" value="DUF4735"/>
    <property type="match status" value="1"/>
</dbReference>
<accession>A0AAW2ICW2</accession>
<evidence type="ECO:0000313" key="1">
    <source>
        <dbReference type="EMBL" id="KAL0279643.1"/>
    </source>
</evidence>
<dbReference type="GO" id="GO:0005829">
    <property type="term" value="C:cytosol"/>
    <property type="evidence" value="ECO:0007669"/>
    <property type="project" value="TreeGrafter"/>
</dbReference>
<sequence length="275" mass="31433">MVDSLRRSFIYVKNHRGAQTLDVALGITLTKGNLRWISATGVGMKYSFEIQQLSDLCDYVFGLLYNVLHKSNSDRERRFSSLLTYHYNEIIAEDLKRGALPTDANFRFPMLENCSSIANFVLTGSPKDSDACILELNESCNVSNTCWDEETNDFEYFGYKTSHRLLYLLLAARCTKRDPCRSQAIQAMKSVLCGRMLGEAVFLEENYLPFTRDLLLEQIALCGFEGHLEFLRNGWAEKILQSQRPEGCFGFCLWREVSRRLALMFLCVLGGTTPF</sequence>
<name>A0AAW2ICW2_9NEOP</name>
<dbReference type="InterPro" id="IPR031751">
    <property type="entry name" value="DUF4735"/>
</dbReference>
<dbReference type="PANTHER" id="PTHR33539:SF1">
    <property type="entry name" value="UPF0764 PROTEIN C16ORF89"/>
    <property type="match status" value="1"/>
</dbReference>
<reference evidence="1" key="1">
    <citation type="journal article" date="2024" name="Gigascience">
        <title>Chromosome-level genome of the poultry shaft louse Menopon gallinae provides insight into the host-switching and adaptive evolution of parasitic lice.</title>
        <authorList>
            <person name="Xu Y."/>
            <person name="Ma L."/>
            <person name="Liu S."/>
            <person name="Liang Y."/>
            <person name="Liu Q."/>
            <person name="He Z."/>
            <person name="Tian L."/>
            <person name="Duan Y."/>
            <person name="Cai W."/>
            <person name="Li H."/>
            <person name="Song F."/>
        </authorList>
    </citation>
    <scope>NUCLEOTIDE SEQUENCE</scope>
    <source>
        <strain evidence="1">Cailab_2023a</strain>
    </source>
</reference>
<dbReference type="EMBL" id="JARGDH010000001">
    <property type="protein sequence ID" value="KAL0279643.1"/>
    <property type="molecule type" value="Genomic_DNA"/>
</dbReference>
<protein>
    <submittedName>
        <fullName evidence="1">Uncharacterized protein</fullName>
    </submittedName>
</protein>
<dbReference type="AlphaFoldDB" id="A0AAW2ICW2"/>
<dbReference type="GO" id="GO:0016020">
    <property type="term" value="C:membrane"/>
    <property type="evidence" value="ECO:0007669"/>
    <property type="project" value="TreeGrafter"/>
</dbReference>
<proteinExistence type="predicted"/>
<comment type="caution">
    <text evidence="1">The sequence shown here is derived from an EMBL/GenBank/DDBJ whole genome shotgun (WGS) entry which is preliminary data.</text>
</comment>
<organism evidence="1">
    <name type="scientific">Menopon gallinae</name>
    <name type="common">poultry shaft louse</name>
    <dbReference type="NCBI Taxonomy" id="328185"/>
    <lineage>
        <taxon>Eukaryota</taxon>
        <taxon>Metazoa</taxon>
        <taxon>Ecdysozoa</taxon>
        <taxon>Arthropoda</taxon>
        <taxon>Hexapoda</taxon>
        <taxon>Insecta</taxon>
        <taxon>Pterygota</taxon>
        <taxon>Neoptera</taxon>
        <taxon>Paraneoptera</taxon>
        <taxon>Psocodea</taxon>
        <taxon>Troctomorpha</taxon>
        <taxon>Phthiraptera</taxon>
        <taxon>Amblycera</taxon>
        <taxon>Menoponidae</taxon>
        <taxon>Menopon</taxon>
    </lineage>
</organism>